<evidence type="ECO:0000313" key="6">
    <source>
        <dbReference type="Proteomes" id="UP000595349"/>
    </source>
</evidence>
<name>A0A7T6ZB40_9BACI</name>
<dbReference type="PIRSF" id="PIRSF006707">
    <property type="entry name" value="MJ1563"/>
    <property type="match status" value="1"/>
</dbReference>
<proteinExistence type="inferred from homology"/>
<dbReference type="Gene3D" id="1.10.10.10">
    <property type="entry name" value="Winged helix-like DNA-binding domain superfamily/Winged helix DNA-binding domain"/>
    <property type="match status" value="1"/>
</dbReference>
<keyword evidence="6" id="KW-1185">Reference proteome</keyword>
<gene>
    <name evidence="5" type="ORF">HUG20_09810</name>
</gene>
<dbReference type="PANTHER" id="PTHR38465">
    <property type="entry name" value="HTH-TYPE TRANSCRIPTIONAL REGULATOR MJ1563-RELATED"/>
    <property type="match status" value="1"/>
</dbReference>
<dbReference type="SUPFAM" id="SSF46785">
    <property type="entry name" value="Winged helix' DNA-binding domain"/>
    <property type="match status" value="1"/>
</dbReference>
<evidence type="ECO:0000313" key="5">
    <source>
        <dbReference type="EMBL" id="QQK80152.1"/>
    </source>
</evidence>
<keyword evidence="3 4" id="KW-0804">Transcription</keyword>
<evidence type="ECO:0000256" key="3">
    <source>
        <dbReference type="ARBA" id="ARBA00023163"/>
    </source>
</evidence>
<dbReference type="PANTHER" id="PTHR38465:SF1">
    <property type="entry name" value="HTH-TYPE TRANSCRIPTIONAL REGULATOR MJ1563-RELATED"/>
    <property type="match status" value="1"/>
</dbReference>
<protein>
    <recommendedName>
        <fullName evidence="4">HTH-type transcriptional regulator</fullName>
    </recommendedName>
</protein>
<organism evidence="5 6">
    <name type="scientific">Salicibibacter cibi</name>
    <dbReference type="NCBI Taxonomy" id="2743001"/>
    <lineage>
        <taxon>Bacteria</taxon>
        <taxon>Bacillati</taxon>
        <taxon>Bacillota</taxon>
        <taxon>Bacilli</taxon>
        <taxon>Bacillales</taxon>
        <taxon>Bacillaceae</taxon>
        <taxon>Salicibibacter</taxon>
    </lineage>
</organism>
<dbReference type="RefSeq" id="WP_200084141.1">
    <property type="nucleotide sequence ID" value="NZ_CP054706.1"/>
</dbReference>
<dbReference type="Proteomes" id="UP000595349">
    <property type="component" value="Chromosome"/>
</dbReference>
<accession>A0A7T6ZB40</accession>
<dbReference type="InterPro" id="IPR052362">
    <property type="entry name" value="HTH-GbsR_regulator"/>
</dbReference>
<dbReference type="InterPro" id="IPR036390">
    <property type="entry name" value="WH_DNA-bd_sf"/>
</dbReference>
<evidence type="ECO:0000256" key="2">
    <source>
        <dbReference type="ARBA" id="ARBA00023125"/>
    </source>
</evidence>
<reference evidence="5 6" key="1">
    <citation type="submission" date="2020-06" db="EMBL/GenBank/DDBJ databases">
        <title>Genomic analysis of Salicibibacter sp. NKC21-4.</title>
        <authorList>
            <person name="Oh Y.J."/>
        </authorList>
    </citation>
    <scope>NUCLEOTIDE SEQUENCE [LARGE SCALE GENOMIC DNA]</scope>
    <source>
        <strain evidence="5 6">NKC21-4</strain>
    </source>
</reference>
<dbReference type="InterPro" id="IPR036388">
    <property type="entry name" value="WH-like_DNA-bd_sf"/>
</dbReference>
<comment type="similarity">
    <text evidence="4">Belongs to the GbsR family.</text>
</comment>
<dbReference type="InterPro" id="IPR026282">
    <property type="entry name" value="MJ1563"/>
</dbReference>
<dbReference type="EMBL" id="CP054706">
    <property type="protein sequence ID" value="QQK80152.1"/>
    <property type="molecule type" value="Genomic_DNA"/>
</dbReference>
<dbReference type="KEGG" id="scib:HUG20_09810"/>
<evidence type="ECO:0000256" key="4">
    <source>
        <dbReference type="PIRNR" id="PIRNR006707"/>
    </source>
</evidence>
<dbReference type="AlphaFoldDB" id="A0A7T6ZB40"/>
<keyword evidence="2 4" id="KW-0238">DNA-binding</keyword>
<dbReference type="GO" id="GO:0003677">
    <property type="term" value="F:DNA binding"/>
    <property type="evidence" value="ECO:0007669"/>
    <property type="project" value="UniProtKB-UniRule"/>
</dbReference>
<sequence>MSVDNRLKQLRQRSIERTANNMELYGFSSTVGRLMGVMYHHGEPMTLDDMKDELNMSKTRMSTAIRTLLDADMAEKSFHKAGRKDVFAIEQDYYLGFIKLFCSNWRRAVTNNTLSVQKTVDELEEITALKEISNETREEAEDLLRKNYEAINYYDWLDRLLEAFETNKIFDYVPLKEED</sequence>
<keyword evidence="1 4" id="KW-0805">Transcription regulation</keyword>
<evidence type="ECO:0000256" key="1">
    <source>
        <dbReference type="ARBA" id="ARBA00023015"/>
    </source>
</evidence>